<dbReference type="AlphaFoldDB" id="A0A1C0ZZH1"/>
<proteinExistence type="predicted"/>
<evidence type="ECO:0000313" key="2">
    <source>
        <dbReference type="Proteomes" id="UP000093309"/>
    </source>
</evidence>
<dbReference type="EMBL" id="LYPC01000022">
    <property type="protein sequence ID" value="OCT13537.1"/>
    <property type="molecule type" value="Genomic_DNA"/>
</dbReference>
<dbReference type="STRING" id="512399.A8709_18245"/>
<dbReference type="Pfam" id="PF13315">
    <property type="entry name" value="DUF4085"/>
    <property type="match status" value="1"/>
</dbReference>
<accession>A0A1C0ZZH1</accession>
<dbReference type="OrthoDB" id="2563891at2"/>
<organism evidence="1 2">
    <name type="scientific">Paenibacillus pectinilyticus</name>
    <dbReference type="NCBI Taxonomy" id="512399"/>
    <lineage>
        <taxon>Bacteria</taxon>
        <taxon>Bacillati</taxon>
        <taxon>Bacillota</taxon>
        <taxon>Bacilli</taxon>
        <taxon>Bacillales</taxon>
        <taxon>Paenibacillaceae</taxon>
        <taxon>Paenibacillus</taxon>
    </lineage>
</organism>
<sequence length="218" mass="25830">MKYFTKEWYEEAQIRSFLIFHETKKDWEDDIAWYESEGLNFKEICKQNLENKRADLLKYLPAFFHPYIQDGTLNSQFPSEELRKMAEQWRLEYDERTKSKGVTYRNYYDFIKRSLPENVIQLFEKSLHDARVTSIEMPLKDTFIMTLDCRGGYHYLTDVKLTFTGVGNLQPKNLSVGSSWLYDEVYLTETGFELSVLLEGPLMEFTISAENVKIEVIS</sequence>
<reference evidence="2" key="1">
    <citation type="submission" date="2016-05" db="EMBL/GenBank/DDBJ databases">
        <title>Paenibacillus oryzae. sp. nov., isolated from the rice root.</title>
        <authorList>
            <person name="Zhang J."/>
            <person name="Zhang X."/>
        </authorList>
    </citation>
    <scope>NUCLEOTIDE SEQUENCE [LARGE SCALE GENOMIC DNA]</scope>
    <source>
        <strain evidence="2">KCTC13222</strain>
    </source>
</reference>
<dbReference type="Proteomes" id="UP000093309">
    <property type="component" value="Unassembled WGS sequence"/>
</dbReference>
<dbReference type="RefSeq" id="WP_065853599.1">
    <property type="nucleotide sequence ID" value="NZ_LYPC01000022.1"/>
</dbReference>
<evidence type="ECO:0008006" key="3">
    <source>
        <dbReference type="Google" id="ProtNLM"/>
    </source>
</evidence>
<comment type="caution">
    <text evidence="1">The sequence shown here is derived from an EMBL/GenBank/DDBJ whole genome shotgun (WGS) entry which is preliminary data.</text>
</comment>
<dbReference type="InterPro" id="IPR025144">
    <property type="entry name" value="DUF4085"/>
</dbReference>
<evidence type="ECO:0000313" key="1">
    <source>
        <dbReference type="EMBL" id="OCT13537.1"/>
    </source>
</evidence>
<gene>
    <name evidence="1" type="ORF">A8709_18245</name>
</gene>
<name>A0A1C0ZZH1_9BACL</name>
<protein>
    <recommendedName>
        <fullName evidence="3">DUF4085 domain-containing protein</fullName>
    </recommendedName>
</protein>
<keyword evidence="2" id="KW-1185">Reference proteome</keyword>